<comment type="caution">
    <text evidence="2">The sequence shown here is derived from an EMBL/GenBank/DDBJ whole genome shotgun (WGS) entry which is preliminary data.</text>
</comment>
<evidence type="ECO:0000313" key="3">
    <source>
        <dbReference type="Proteomes" id="UP000305906"/>
    </source>
</evidence>
<dbReference type="Pfam" id="PF13822">
    <property type="entry name" value="ACC_epsilon"/>
    <property type="match status" value="1"/>
</dbReference>
<evidence type="ECO:0000256" key="1">
    <source>
        <dbReference type="SAM" id="MobiDB-lite"/>
    </source>
</evidence>
<protein>
    <submittedName>
        <fullName evidence="2">Acyl-CoA carboxylase subunit epsilon</fullName>
    </submittedName>
</protein>
<dbReference type="Proteomes" id="UP000305906">
    <property type="component" value="Unassembled WGS sequence"/>
</dbReference>
<keyword evidence="3" id="KW-1185">Reference proteome</keyword>
<organism evidence="2 3">
    <name type="scientific">Streptomyces montanus</name>
    <dbReference type="NCBI Taxonomy" id="2580423"/>
    <lineage>
        <taxon>Bacteria</taxon>
        <taxon>Bacillati</taxon>
        <taxon>Actinomycetota</taxon>
        <taxon>Actinomycetes</taxon>
        <taxon>Kitasatosporales</taxon>
        <taxon>Streptomycetaceae</taxon>
        <taxon>Streptomyces</taxon>
    </lineage>
</organism>
<feature type="region of interest" description="Disordered" evidence="1">
    <location>
        <begin position="35"/>
        <end position="77"/>
    </location>
</feature>
<proteinExistence type="predicted"/>
<dbReference type="GO" id="GO:0003989">
    <property type="term" value="F:acetyl-CoA carboxylase activity"/>
    <property type="evidence" value="ECO:0007669"/>
    <property type="project" value="InterPro"/>
</dbReference>
<evidence type="ECO:0000313" key="2">
    <source>
        <dbReference type="EMBL" id="TLS47338.1"/>
    </source>
</evidence>
<dbReference type="AlphaFoldDB" id="A0A5R9G1G7"/>
<sequence length="77" mass="7885">MSDTEPYIRITRGTATPAEVAALTAVLLTLAACRAASPADAETEPPTPGAPWSLTPAQDRSAGAWSAGTFPAWRTSG</sequence>
<dbReference type="EMBL" id="VBZC01000004">
    <property type="protein sequence ID" value="TLS47338.1"/>
    <property type="molecule type" value="Genomic_DNA"/>
</dbReference>
<reference evidence="2 3" key="1">
    <citation type="submission" date="2019-05" db="EMBL/GenBank/DDBJ databases">
        <title>Streptomyces sp. NEAU-C151, a novel actinomycete isolated from soil.</title>
        <authorList>
            <person name="Han L."/>
            <person name="Jiang H."/>
        </authorList>
    </citation>
    <scope>NUCLEOTIDE SEQUENCE [LARGE SCALE GENOMIC DNA]</scope>
    <source>
        <strain evidence="2 3">NEAU-C151</strain>
    </source>
</reference>
<name>A0A5R9G1G7_9ACTN</name>
<accession>A0A5R9G1G7</accession>
<gene>
    <name evidence="2" type="ORF">FE633_04735</name>
</gene>
<dbReference type="RefSeq" id="WP_138043789.1">
    <property type="nucleotide sequence ID" value="NZ_VBZC01000004.1"/>
</dbReference>
<dbReference type="InterPro" id="IPR032716">
    <property type="entry name" value="ACC_epsilon"/>
</dbReference>
<dbReference type="GO" id="GO:0004658">
    <property type="term" value="F:propionyl-CoA carboxylase activity"/>
    <property type="evidence" value="ECO:0007669"/>
    <property type="project" value="InterPro"/>
</dbReference>